<feature type="domain" description="YqgF/RNase H-like" evidence="6">
    <location>
        <begin position="7"/>
        <end position="107"/>
    </location>
</feature>
<dbReference type="Gene3D" id="3.30.420.140">
    <property type="entry name" value="YqgF/RNase H-like domain"/>
    <property type="match status" value="1"/>
</dbReference>
<comment type="subcellular location">
    <subcellularLocation>
        <location evidence="5">Cytoplasm</location>
    </subcellularLocation>
</comment>
<comment type="similarity">
    <text evidence="5">Belongs to the YqgF HJR family.</text>
</comment>
<dbReference type="InterPro" id="IPR012337">
    <property type="entry name" value="RNaseH-like_sf"/>
</dbReference>
<dbReference type="GO" id="GO:0016788">
    <property type="term" value="F:hydrolase activity, acting on ester bonds"/>
    <property type="evidence" value="ECO:0007669"/>
    <property type="project" value="UniProtKB-UniRule"/>
</dbReference>
<dbReference type="SMART" id="SM00732">
    <property type="entry name" value="YqgFc"/>
    <property type="match status" value="1"/>
</dbReference>
<evidence type="ECO:0000256" key="4">
    <source>
        <dbReference type="ARBA" id="ARBA00022801"/>
    </source>
</evidence>
<dbReference type="RefSeq" id="WP_070972509.1">
    <property type="nucleotide sequence ID" value="NZ_CP017715.1"/>
</dbReference>
<evidence type="ECO:0000256" key="3">
    <source>
        <dbReference type="ARBA" id="ARBA00022722"/>
    </source>
</evidence>
<proteinExistence type="inferred from homology"/>
<dbReference type="GO" id="GO:0004386">
    <property type="term" value="F:helicase activity"/>
    <property type="evidence" value="ECO:0007669"/>
    <property type="project" value="UniProtKB-KW"/>
</dbReference>
<dbReference type="GO" id="GO:0004518">
    <property type="term" value="F:nuclease activity"/>
    <property type="evidence" value="ECO:0007669"/>
    <property type="project" value="UniProtKB-KW"/>
</dbReference>
<dbReference type="Proteomes" id="UP000177445">
    <property type="component" value="Chromosome"/>
</dbReference>
<keyword evidence="8" id="KW-1185">Reference proteome</keyword>
<accession>A0A1D9GQ02</accession>
<dbReference type="CDD" id="cd16964">
    <property type="entry name" value="YqgF"/>
    <property type="match status" value="1"/>
</dbReference>
<dbReference type="InterPro" id="IPR037027">
    <property type="entry name" value="YqgF/RNaseH-like_dom_sf"/>
</dbReference>
<evidence type="ECO:0000259" key="6">
    <source>
        <dbReference type="SMART" id="SM00732"/>
    </source>
</evidence>
<dbReference type="EMBL" id="CP017715">
    <property type="protein sequence ID" value="AOY89601.1"/>
    <property type="molecule type" value="Genomic_DNA"/>
</dbReference>
<evidence type="ECO:0000313" key="7">
    <source>
        <dbReference type="EMBL" id="AOY89601.1"/>
    </source>
</evidence>
<dbReference type="GO" id="GO:0005829">
    <property type="term" value="C:cytosol"/>
    <property type="evidence" value="ECO:0007669"/>
    <property type="project" value="TreeGrafter"/>
</dbReference>
<dbReference type="Pfam" id="PF03652">
    <property type="entry name" value="RuvX"/>
    <property type="match status" value="1"/>
</dbReference>
<comment type="function">
    <text evidence="5">Could be a nuclease involved in processing of the 5'-end of pre-16S rRNA.</text>
</comment>
<protein>
    <recommendedName>
        <fullName evidence="5">Putative pre-16S rRNA nuclease</fullName>
        <ecNumber evidence="5">3.1.-.-</ecNumber>
    </recommendedName>
</protein>
<evidence type="ECO:0000256" key="2">
    <source>
        <dbReference type="ARBA" id="ARBA00022517"/>
    </source>
</evidence>
<reference evidence="7 8" key="1">
    <citation type="submission" date="2016-10" db="EMBL/GenBank/DDBJ databases">
        <title>Marinobacter salinus sp. nov., a moderately halophilic bacterium isolated from a tidal flat environment.</title>
        <authorList>
            <person name="Park S.-J."/>
        </authorList>
    </citation>
    <scope>NUCLEOTIDE SEQUENCE [LARGE SCALE GENOMIC DNA]</scope>
    <source>
        <strain evidence="7 8">Hb8</strain>
    </source>
</reference>
<name>A0A1D9GQ02_9GAMM</name>
<dbReference type="HAMAP" id="MF_00651">
    <property type="entry name" value="Nuclease_YqgF"/>
    <property type="match status" value="1"/>
</dbReference>
<keyword evidence="3 5" id="KW-0540">Nuclease</keyword>
<evidence type="ECO:0000313" key="8">
    <source>
        <dbReference type="Proteomes" id="UP000177445"/>
    </source>
</evidence>
<keyword evidence="7" id="KW-0547">Nucleotide-binding</keyword>
<keyword evidence="7" id="KW-0347">Helicase</keyword>
<keyword evidence="4 5" id="KW-0378">Hydrolase</keyword>
<dbReference type="STRING" id="1874317.BKP64_16275"/>
<keyword evidence="1 5" id="KW-0963">Cytoplasm</keyword>
<dbReference type="AlphaFoldDB" id="A0A1D9GQ02"/>
<dbReference type="EC" id="3.1.-.-" evidence="5"/>
<evidence type="ECO:0000256" key="5">
    <source>
        <dbReference type="HAMAP-Rule" id="MF_00651"/>
    </source>
</evidence>
<dbReference type="KEGG" id="msq:BKP64_16275"/>
<sequence length="147" mass="16407">MPEEGHRRVMAFDFGTRRIGVASGQEVLGTGQPVAMIPARDGVPDWSQIEKLLEEWRPNLVVVGLPLNMDDTENEMCARARKFGKRLHGRYHVPVEMVDERLTSFEAKGEVMAAGGNRDFGRNGVDDRAAVLILETWFGLQDNRAGN</sequence>
<dbReference type="PANTHER" id="PTHR33317">
    <property type="entry name" value="POLYNUCLEOTIDYL TRANSFERASE, RIBONUCLEASE H-LIKE SUPERFAMILY PROTEIN"/>
    <property type="match status" value="1"/>
</dbReference>
<dbReference type="InterPro" id="IPR006641">
    <property type="entry name" value="YqgF/RNaseH-like_dom"/>
</dbReference>
<dbReference type="OrthoDB" id="9796140at2"/>
<keyword evidence="2 5" id="KW-0690">Ribosome biogenesis</keyword>
<dbReference type="SUPFAM" id="SSF53098">
    <property type="entry name" value="Ribonuclease H-like"/>
    <property type="match status" value="1"/>
</dbReference>
<dbReference type="InterPro" id="IPR005227">
    <property type="entry name" value="YqgF"/>
</dbReference>
<keyword evidence="7" id="KW-0067">ATP-binding</keyword>
<gene>
    <name evidence="7" type="ORF">BKP64_16275</name>
</gene>
<evidence type="ECO:0000256" key="1">
    <source>
        <dbReference type="ARBA" id="ARBA00022490"/>
    </source>
</evidence>
<dbReference type="NCBIfam" id="TIGR00250">
    <property type="entry name" value="RNAse_H_YqgF"/>
    <property type="match status" value="1"/>
</dbReference>
<dbReference type="PANTHER" id="PTHR33317:SF4">
    <property type="entry name" value="POLYNUCLEOTIDYL TRANSFERASE, RIBONUCLEASE H-LIKE SUPERFAMILY PROTEIN"/>
    <property type="match status" value="1"/>
</dbReference>
<dbReference type="GO" id="GO:0000967">
    <property type="term" value="P:rRNA 5'-end processing"/>
    <property type="evidence" value="ECO:0007669"/>
    <property type="project" value="UniProtKB-UniRule"/>
</dbReference>
<organism evidence="7 8">
    <name type="scientific">Marinobacter salinus</name>
    <dbReference type="NCBI Taxonomy" id="1874317"/>
    <lineage>
        <taxon>Bacteria</taxon>
        <taxon>Pseudomonadati</taxon>
        <taxon>Pseudomonadota</taxon>
        <taxon>Gammaproteobacteria</taxon>
        <taxon>Pseudomonadales</taxon>
        <taxon>Marinobacteraceae</taxon>
        <taxon>Marinobacter</taxon>
    </lineage>
</organism>